<sequence length="280" mass="31350">MYEVIDEERVLMASVHGLDRSHFILRFLPLVEINIGQTSATHQFFIFLTLTLSSHGAHCTGHYLNLGSLVRMCRASKHNRHANAEMNSIAIFDWQCRDSGEGASMACGQGVPLPIINTFETNITFRTPTVKNNPLSIFRIMLSAIPWPVYAARPKAVSSTSNNVLCHFQPHDIYLQIRTACPGTPQWKPRTMTATPGRQLYSSSSLYSPPTALCISDDYETRRRSRFSCCVSSMTGPVLCCRVRHRGHGKLDGEHVNGKVGDVTYRCDYELKAVQTRNDA</sequence>
<evidence type="ECO:0000313" key="1">
    <source>
        <dbReference type="EMBL" id="RDB25792.1"/>
    </source>
</evidence>
<dbReference type="EMBL" id="LUEZ02000040">
    <property type="protein sequence ID" value="RDB25792.1"/>
    <property type="molecule type" value="Genomic_DNA"/>
</dbReference>
<dbReference type="InParanoid" id="A0A369JWT7"/>
<name>A0A369JWT7_HYPMA</name>
<protein>
    <submittedName>
        <fullName evidence="1">Uncharacterized protein</fullName>
    </submittedName>
</protein>
<comment type="caution">
    <text evidence="1">The sequence shown here is derived from an EMBL/GenBank/DDBJ whole genome shotgun (WGS) entry which is preliminary data.</text>
</comment>
<proteinExistence type="predicted"/>
<evidence type="ECO:0000313" key="2">
    <source>
        <dbReference type="Proteomes" id="UP000076154"/>
    </source>
</evidence>
<dbReference type="AlphaFoldDB" id="A0A369JWT7"/>
<organism evidence="1 2">
    <name type="scientific">Hypsizygus marmoreus</name>
    <name type="common">White beech mushroom</name>
    <name type="synonym">Agaricus marmoreus</name>
    <dbReference type="NCBI Taxonomy" id="39966"/>
    <lineage>
        <taxon>Eukaryota</taxon>
        <taxon>Fungi</taxon>
        <taxon>Dikarya</taxon>
        <taxon>Basidiomycota</taxon>
        <taxon>Agaricomycotina</taxon>
        <taxon>Agaricomycetes</taxon>
        <taxon>Agaricomycetidae</taxon>
        <taxon>Agaricales</taxon>
        <taxon>Tricholomatineae</taxon>
        <taxon>Lyophyllaceae</taxon>
        <taxon>Hypsizygus</taxon>
    </lineage>
</organism>
<accession>A0A369JWT7</accession>
<gene>
    <name evidence="1" type="ORF">Hypma_006068</name>
</gene>
<dbReference type="Proteomes" id="UP000076154">
    <property type="component" value="Unassembled WGS sequence"/>
</dbReference>
<reference evidence="1" key="1">
    <citation type="submission" date="2018-04" db="EMBL/GenBank/DDBJ databases">
        <title>Whole genome sequencing of Hypsizygus marmoreus.</title>
        <authorList>
            <person name="Choi I.-G."/>
            <person name="Min B."/>
            <person name="Kim J.-G."/>
            <person name="Kim S."/>
            <person name="Oh Y.-L."/>
            <person name="Kong W.-S."/>
            <person name="Park H."/>
            <person name="Jeong J."/>
            <person name="Song E.-S."/>
        </authorList>
    </citation>
    <scope>NUCLEOTIDE SEQUENCE [LARGE SCALE GENOMIC DNA]</scope>
    <source>
        <strain evidence="1">51987-8</strain>
    </source>
</reference>
<keyword evidence="2" id="KW-1185">Reference proteome</keyword>